<dbReference type="Proteomes" id="UP000436522">
    <property type="component" value="Unassembled WGS sequence"/>
</dbReference>
<name>A0A640VY80_9RHOB</name>
<evidence type="ECO:0000313" key="2">
    <source>
        <dbReference type="Proteomes" id="UP000436522"/>
    </source>
</evidence>
<evidence type="ECO:0008006" key="3">
    <source>
        <dbReference type="Google" id="ProtNLM"/>
    </source>
</evidence>
<protein>
    <recommendedName>
        <fullName evidence="3">Alpha/beta hydrolase</fullName>
    </recommendedName>
</protein>
<sequence length="306" mass="34379">MTLFFSRRGYDGTKHRFTKNPSKDTYYLAPTNPKNVTKKDVISQKDWLAKVKAQAHSRDITIFVHGYNTAQSEMLARTAKIEAGLRRHGYRGAVIGFDWPSDGRGTLVSYARDRKDAKRTAASLVEDGILPLLTLAPRHRINLIAHSMGAYLTLRGFSGFNDASGPGASVWKTNQILFVSGDADQDWMSKGAWGALVLAHRSRRFTNYFSQLDDILNGAVVLNGGAKRVGRSGIKPLIHKNHVDIYSHEQYLKDVKLQDRTALNSHRWWFDNDKFYHDAALTLAGQDAQSMPTRRKMNTTDLALLS</sequence>
<proteinExistence type="predicted"/>
<dbReference type="InterPro" id="IPR029058">
    <property type="entry name" value="AB_hydrolase_fold"/>
</dbReference>
<gene>
    <name evidence="1" type="ORF">So717_40830</name>
</gene>
<dbReference type="PANTHER" id="PTHR36513">
    <property type="entry name" value="ABC TRANSMEMBRANE TYPE-1 DOMAIN-CONTAINING PROTEIN"/>
    <property type="match status" value="1"/>
</dbReference>
<dbReference type="Pfam" id="PF05990">
    <property type="entry name" value="DUF900"/>
    <property type="match status" value="1"/>
</dbReference>
<organism evidence="1 2">
    <name type="scientific">Roseobacter cerasinus</name>
    <dbReference type="NCBI Taxonomy" id="2602289"/>
    <lineage>
        <taxon>Bacteria</taxon>
        <taxon>Pseudomonadati</taxon>
        <taxon>Pseudomonadota</taxon>
        <taxon>Alphaproteobacteria</taxon>
        <taxon>Rhodobacterales</taxon>
        <taxon>Roseobacteraceae</taxon>
        <taxon>Roseobacter</taxon>
    </lineage>
</organism>
<reference evidence="1 2" key="1">
    <citation type="submission" date="2019-12" db="EMBL/GenBank/DDBJ databases">
        <title>Roseobacter cerasinus sp. nov., isolated from seawater around aquaculture.</title>
        <authorList>
            <person name="Muramatsu S."/>
            <person name="Takabe Y."/>
            <person name="Mori K."/>
            <person name="Takaichi S."/>
            <person name="Hanada S."/>
        </authorList>
    </citation>
    <scope>NUCLEOTIDE SEQUENCE [LARGE SCALE GENOMIC DNA]</scope>
    <source>
        <strain evidence="1 2">AI77</strain>
    </source>
</reference>
<dbReference type="InterPro" id="IPR010297">
    <property type="entry name" value="DUF900_hydrolase"/>
</dbReference>
<dbReference type="OrthoDB" id="9797755at2"/>
<evidence type="ECO:0000313" key="1">
    <source>
        <dbReference type="EMBL" id="GFE52330.1"/>
    </source>
</evidence>
<dbReference type="PANTHER" id="PTHR36513:SF1">
    <property type="entry name" value="TRANSMEMBRANE PROTEIN"/>
    <property type="match status" value="1"/>
</dbReference>
<dbReference type="RefSeq" id="WP_159980851.1">
    <property type="nucleotide sequence ID" value="NZ_BLIV01000011.1"/>
</dbReference>
<dbReference type="AlphaFoldDB" id="A0A640VY80"/>
<accession>A0A640VY80</accession>
<comment type="caution">
    <text evidence="1">The sequence shown here is derived from an EMBL/GenBank/DDBJ whole genome shotgun (WGS) entry which is preliminary data.</text>
</comment>
<dbReference type="EMBL" id="BLIV01000011">
    <property type="protein sequence ID" value="GFE52330.1"/>
    <property type="molecule type" value="Genomic_DNA"/>
</dbReference>
<dbReference type="Gene3D" id="3.40.50.1820">
    <property type="entry name" value="alpha/beta hydrolase"/>
    <property type="match status" value="1"/>
</dbReference>
<dbReference type="SUPFAM" id="SSF53474">
    <property type="entry name" value="alpha/beta-Hydrolases"/>
    <property type="match status" value="1"/>
</dbReference>
<keyword evidence="2" id="KW-1185">Reference proteome</keyword>